<dbReference type="AlphaFoldDB" id="A0AAW1UZW7"/>
<keyword evidence="2" id="KW-1185">Reference proteome</keyword>
<gene>
    <name evidence="1" type="ORF">WA026_009343</name>
</gene>
<protein>
    <submittedName>
        <fullName evidence="1">Uncharacterized protein</fullName>
    </submittedName>
</protein>
<name>A0AAW1UZW7_9CUCU</name>
<evidence type="ECO:0000313" key="2">
    <source>
        <dbReference type="Proteomes" id="UP001431783"/>
    </source>
</evidence>
<evidence type="ECO:0000313" key="1">
    <source>
        <dbReference type="EMBL" id="KAK9885119.1"/>
    </source>
</evidence>
<comment type="caution">
    <text evidence="1">The sequence shown here is derived from an EMBL/GenBank/DDBJ whole genome shotgun (WGS) entry which is preliminary data.</text>
</comment>
<sequence>MDVFNDKSIDEHLNFTIERENEHNWVPFMDTKVIRRDQTLILNSCVKPTASERCMNYHSNHTMTVKKNFVVQSKDRLKRIIHPSLVKPNLKILEG</sequence>
<proteinExistence type="predicted"/>
<dbReference type="EMBL" id="JARQZJ010000094">
    <property type="protein sequence ID" value="KAK9885119.1"/>
    <property type="molecule type" value="Genomic_DNA"/>
</dbReference>
<accession>A0AAW1UZW7</accession>
<reference evidence="1 2" key="1">
    <citation type="submission" date="2023-03" db="EMBL/GenBank/DDBJ databases">
        <title>Genome insight into feeding habits of ladybird beetles.</title>
        <authorList>
            <person name="Li H.-S."/>
            <person name="Huang Y.-H."/>
            <person name="Pang H."/>
        </authorList>
    </citation>
    <scope>NUCLEOTIDE SEQUENCE [LARGE SCALE GENOMIC DNA]</scope>
    <source>
        <strain evidence="1">SYSU_2023b</strain>
        <tissue evidence="1">Whole body</tissue>
    </source>
</reference>
<organism evidence="1 2">
    <name type="scientific">Henosepilachna vigintioctopunctata</name>
    <dbReference type="NCBI Taxonomy" id="420089"/>
    <lineage>
        <taxon>Eukaryota</taxon>
        <taxon>Metazoa</taxon>
        <taxon>Ecdysozoa</taxon>
        <taxon>Arthropoda</taxon>
        <taxon>Hexapoda</taxon>
        <taxon>Insecta</taxon>
        <taxon>Pterygota</taxon>
        <taxon>Neoptera</taxon>
        <taxon>Endopterygota</taxon>
        <taxon>Coleoptera</taxon>
        <taxon>Polyphaga</taxon>
        <taxon>Cucujiformia</taxon>
        <taxon>Coccinelloidea</taxon>
        <taxon>Coccinellidae</taxon>
        <taxon>Epilachninae</taxon>
        <taxon>Epilachnini</taxon>
        <taxon>Henosepilachna</taxon>
    </lineage>
</organism>
<dbReference type="Proteomes" id="UP001431783">
    <property type="component" value="Unassembled WGS sequence"/>
</dbReference>